<feature type="domain" description="FAD dependent oxidoreductase" evidence="1">
    <location>
        <begin position="1"/>
        <end position="223"/>
    </location>
</feature>
<protein>
    <recommendedName>
        <fullName evidence="1">FAD dependent oxidoreductase domain-containing protein</fullName>
    </recommendedName>
</protein>
<gene>
    <name evidence="2" type="ORF">S01H1_56615</name>
</gene>
<dbReference type="SUPFAM" id="SSF51905">
    <property type="entry name" value="FAD/NAD(P)-binding domain"/>
    <property type="match status" value="1"/>
</dbReference>
<organism evidence="2">
    <name type="scientific">marine sediment metagenome</name>
    <dbReference type="NCBI Taxonomy" id="412755"/>
    <lineage>
        <taxon>unclassified sequences</taxon>
        <taxon>metagenomes</taxon>
        <taxon>ecological metagenomes</taxon>
    </lineage>
</organism>
<dbReference type="InterPro" id="IPR036188">
    <property type="entry name" value="FAD/NAD-bd_sf"/>
</dbReference>
<feature type="non-terminal residue" evidence="2">
    <location>
        <position position="256"/>
    </location>
</feature>
<dbReference type="GO" id="GO:0005739">
    <property type="term" value="C:mitochondrion"/>
    <property type="evidence" value="ECO:0007669"/>
    <property type="project" value="TreeGrafter"/>
</dbReference>
<proteinExistence type="predicted"/>
<feature type="non-terminal residue" evidence="2">
    <location>
        <position position="1"/>
    </location>
</feature>
<dbReference type="Gene3D" id="3.50.50.60">
    <property type="entry name" value="FAD/NAD(P)-binding domain"/>
    <property type="match status" value="1"/>
</dbReference>
<reference evidence="2" key="1">
    <citation type="journal article" date="2014" name="Front. Microbiol.">
        <title>High frequency of phylogenetically diverse reductive dehalogenase-homologous genes in deep subseafloor sedimentary metagenomes.</title>
        <authorList>
            <person name="Kawai M."/>
            <person name="Futagami T."/>
            <person name="Toyoda A."/>
            <person name="Takaki Y."/>
            <person name="Nishi S."/>
            <person name="Hori S."/>
            <person name="Arai W."/>
            <person name="Tsubouchi T."/>
            <person name="Morono Y."/>
            <person name="Uchiyama I."/>
            <person name="Ito T."/>
            <person name="Fujiyama A."/>
            <person name="Inagaki F."/>
            <person name="Takami H."/>
        </authorList>
    </citation>
    <scope>NUCLEOTIDE SEQUENCE</scope>
    <source>
        <strain evidence="2">Expedition CK06-06</strain>
    </source>
</reference>
<dbReference type="PANTHER" id="PTHR13847">
    <property type="entry name" value="SARCOSINE DEHYDROGENASE-RELATED"/>
    <property type="match status" value="1"/>
</dbReference>
<evidence type="ECO:0000313" key="2">
    <source>
        <dbReference type="EMBL" id="GAG19886.1"/>
    </source>
</evidence>
<evidence type="ECO:0000259" key="1">
    <source>
        <dbReference type="Pfam" id="PF01266"/>
    </source>
</evidence>
<accession>X0X4F7</accession>
<dbReference type="SUPFAM" id="SSF54373">
    <property type="entry name" value="FAD-linked reductases, C-terminal domain"/>
    <property type="match status" value="1"/>
</dbReference>
<dbReference type="AlphaFoldDB" id="X0X4F7"/>
<dbReference type="PANTHER" id="PTHR13847:SF193">
    <property type="entry name" value="PYRUVATE DEHYDROGENASE PHOSPHATASE REGULATORY SUBUNIT, MITOCHONDRIAL"/>
    <property type="match status" value="1"/>
</dbReference>
<dbReference type="InterPro" id="IPR006076">
    <property type="entry name" value="FAD-dep_OxRdtase"/>
</dbReference>
<name>X0X4F7_9ZZZZ</name>
<dbReference type="Pfam" id="PF01266">
    <property type="entry name" value="DAO"/>
    <property type="match status" value="1"/>
</dbReference>
<comment type="caution">
    <text evidence="2">The sequence shown here is derived from an EMBL/GenBank/DDBJ whole genome shotgun (WGS) entry which is preliminary data.</text>
</comment>
<dbReference type="Gene3D" id="3.30.9.10">
    <property type="entry name" value="D-Amino Acid Oxidase, subunit A, domain 2"/>
    <property type="match status" value="1"/>
</dbReference>
<sequence length="256" mass="27881">YTPDDGRANPVDVTMALAKGARMGGARILEGVRVTGVNQTKGRVTGVTTERGDIEAEFVVNCGGMWAREIGAMAGVNVPLHASEHYYLITEPIEGVHRELPIVEDPDLFAYFREEAGGKLMVGMFEPVAGPWGMDGIPEDFSFGELPPDWERLTPYLEAAMERIPAAKDAGIHQFFCGPESFTPDMSPLVGEAPELKNFFVAAGFNSLGIIFAGGAGQILAQWMVDGLPPDDVRAIDIDRMLPFQNNPKYLHDRTV</sequence>
<dbReference type="EMBL" id="BARS01036871">
    <property type="protein sequence ID" value="GAG19886.1"/>
    <property type="molecule type" value="Genomic_DNA"/>
</dbReference>